<accession>A0A7W0BTV2</accession>
<feature type="transmembrane region" description="Helical" evidence="6">
    <location>
        <begin position="239"/>
        <end position="258"/>
    </location>
</feature>
<evidence type="ECO:0000256" key="4">
    <source>
        <dbReference type="ARBA" id="ARBA00022989"/>
    </source>
</evidence>
<feature type="transmembrane region" description="Helical" evidence="6">
    <location>
        <begin position="153"/>
        <end position="177"/>
    </location>
</feature>
<evidence type="ECO:0000256" key="2">
    <source>
        <dbReference type="ARBA" id="ARBA00009012"/>
    </source>
</evidence>
<reference evidence="7 8" key="1">
    <citation type="submission" date="2020-07" db="EMBL/GenBank/DDBJ databases">
        <title>Genomic Encyclopedia of Type Strains, Phase IV (KMG-IV): sequencing the most valuable type-strain genomes for metagenomic binning, comparative biology and taxonomic classification.</title>
        <authorList>
            <person name="Goeker M."/>
        </authorList>
    </citation>
    <scope>NUCLEOTIDE SEQUENCE [LARGE SCALE GENOMIC DNA]</scope>
    <source>
        <strain evidence="7 8">DSM 25220</strain>
    </source>
</reference>
<keyword evidence="3 6" id="KW-0812">Transmembrane</keyword>
<evidence type="ECO:0000256" key="5">
    <source>
        <dbReference type="ARBA" id="ARBA00023136"/>
    </source>
</evidence>
<evidence type="ECO:0000256" key="3">
    <source>
        <dbReference type="ARBA" id="ARBA00022692"/>
    </source>
</evidence>
<keyword evidence="5 6" id="KW-0472">Membrane</keyword>
<keyword evidence="8" id="KW-1185">Reference proteome</keyword>
<feature type="transmembrane region" description="Helical" evidence="6">
    <location>
        <begin position="7"/>
        <end position="39"/>
    </location>
</feature>
<protein>
    <submittedName>
        <fullName evidence="7">Uncharacterized protein (TIGR00297 family)</fullName>
    </submittedName>
</protein>
<evidence type="ECO:0000313" key="8">
    <source>
        <dbReference type="Proteomes" id="UP000580891"/>
    </source>
</evidence>
<name>A0A7W0BTV2_9BACL</name>
<organism evidence="7 8">
    <name type="scientific">[Anoxybacillus] calidus</name>
    <dbReference type="NCBI Taxonomy" id="575178"/>
    <lineage>
        <taxon>Bacteria</taxon>
        <taxon>Bacillati</taxon>
        <taxon>Bacillota</taxon>
        <taxon>Bacilli</taxon>
        <taxon>Bacillales</taxon>
        <taxon>Anoxybacillaceae</taxon>
        <taxon>Paranoxybacillus</taxon>
    </lineage>
</organism>
<comment type="similarity">
    <text evidence="2">Belongs to the TMEM19 family.</text>
</comment>
<dbReference type="InterPro" id="IPR002794">
    <property type="entry name" value="DUF92_TMEM19"/>
</dbReference>
<comment type="caution">
    <text evidence="7">The sequence shown here is derived from an EMBL/GenBank/DDBJ whole genome shotgun (WGS) entry which is preliminary data.</text>
</comment>
<keyword evidence="4 6" id="KW-1133">Transmembrane helix</keyword>
<proteinExistence type="inferred from homology"/>
<dbReference type="EMBL" id="JACDUU010000001">
    <property type="protein sequence ID" value="MBA2869890.1"/>
    <property type="molecule type" value="Genomic_DNA"/>
</dbReference>
<comment type="subcellular location">
    <subcellularLocation>
        <location evidence="1">Membrane</location>
        <topology evidence="1">Multi-pass membrane protein</topology>
    </subcellularLocation>
</comment>
<evidence type="ECO:0000256" key="1">
    <source>
        <dbReference type="ARBA" id="ARBA00004141"/>
    </source>
</evidence>
<dbReference type="Proteomes" id="UP000580891">
    <property type="component" value="Unassembled WGS sequence"/>
</dbReference>
<dbReference type="GO" id="GO:0016020">
    <property type="term" value="C:membrane"/>
    <property type="evidence" value="ECO:0007669"/>
    <property type="project" value="UniProtKB-SubCell"/>
</dbReference>
<evidence type="ECO:0000256" key="6">
    <source>
        <dbReference type="SAM" id="Phobius"/>
    </source>
</evidence>
<gene>
    <name evidence="7" type="ORF">HNQ85_000148</name>
</gene>
<dbReference type="Pfam" id="PF01940">
    <property type="entry name" value="DUF92"/>
    <property type="match status" value="1"/>
</dbReference>
<dbReference type="PANTHER" id="PTHR13353:SF5">
    <property type="entry name" value="TRANSMEMBRANE PROTEIN 19"/>
    <property type="match status" value="1"/>
</dbReference>
<sequence length="259" mass="28628">MMNEWIYIVVTFIVAFGGWLVRSLSVSGAVVAFFVGLLISLGFEWKGLIMLGAFFVSSSLWSKFQKHKKMAMFEKVEKGDQRDYMQVLANGSVPAVISLIYFFSPSTIWLEMFIVSIAAANSDTWASEIGSLSKQSPRLITTWKMVERGTSGGMTLLGTIAAIGGALFVGIVSFVLWHDIHLVFVGLFGFLGSMIDTWMGAVCQVNYCCAVCGLETEKKQHCGQGTIRLKGGRFINNDMVNWLSIISATILYFFVTTLQ</sequence>
<dbReference type="PANTHER" id="PTHR13353">
    <property type="entry name" value="TRANSMEMBRANE PROTEIN 19"/>
    <property type="match status" value="1"/>
</dbReference>
<evidence type="ECO:0000313" key="7">
    <source>
        <dbReference type="EMBL" id="MBA2869890.1"/>
    </source>
</evidence>
<dbReference type="AlphaFoldDB" id="A0A7W0BTV2"/>